<feature type="compositionally biased region" description="Polar residues" evidence="1">
    <location>
        <begin position="752"/>
        <end position="769"/>
    </location>
</feature>
<dbReference type="PANTHER" id="PTHR45818">
    <property type="entry name" value="PROTEIN VAV"/>
    <property type="match status" value="1"/>
</dbReference>
<dbReference type="InterPro" id="IPR011993">
    <property type="entry name" value="PH-like_dom_sf"/>
</dbReference>
<feature type="region of interest" description="Disordered" evidence="1">
    <location>
        <begin position="1060"/>
        <end position="1108"/>
    </location>
</feature>
<accession>A0A8H7RSN7</accession>
<keyword evidence="5" id="KW-1185">Reference proteome</keyword>
<feature type="region of interest" description="Disordered" evidence="1">
    <location>
        <begin position="819"/>
        <end position="849"/>
    </location>
</feature>
<feature type="region of interest" description="Disordered" evidence="1">
    <location>
        <begin position="869"/>
        <end position="914"/>
    </location>
</feature>
<reference evidence="4 5" key="1">
    <citation type="submission" date="2020-12" db="EMBL/GenBank/DDBJ databases">
        <title>Metabolic potential, ecology and presence of endohyphal bacteria is reflected in genomic diversity of Mucoromycotina.</title>
        <authorList>
            <person name="Muszewska A."/>
            <person name="Okrasinska A."/>
            <person name="Steczkiewicz K."/>
            <person name="Drgas O."/>
            <person name="Orlowska M."/>
            <person name="Perlinska-Lenart U."/>
            <person name="Aleksandrzak-Piekarczyk T."/>
            <person name="Szatraj K."/>
            <person name="Zielenkiewicz U."/>
            <person name="Pilsyk S."/>
            <person name="Malc E."/>
            <person name="Mieczkowski P."/>
            <person name="Kruszewska J.S."/>
            <person name="Biernat P."/>
            <person name="Pawlowska J."/>
        </authorList>
    </citation>
    <scope>NUCLEOTIDE SEQUENCE [LARGE SCALE GENOMIC DNA]</scope>
    <source>
        <strain evidence="4 5">CBS 142.35</strain>
    </source>
</reference>
<dbReference type="OrthoDB" id="660555at2759"/>
<dbReference type="PANTHER" id="PTHR45818:SF3">
    <property type="entry name" value="PROTEIN VAV"/>
    <property type="match status" value="1"/>
</dbReference>
<protein>
    <recommendedName>
        <fullName evidence="6">DH domain-containing protein</fullName>
    </recommendedName>
</protein>
<dbReference type="SMART" id="SM00233">
    <property type="entry name" value="PH"/>
    <property type="match status" value="1"/>
</dbReference>
<dbReference type="GO" id="GO:0005085">
    <property type="term" value="F:guanyl-nucleotide exchange factor activity"/>
    <property type="evidence" value="ECO:0007669"/>
    <property type="project" value="InterPro"/>
</dbReference>
<organism evidence="4 5">
    <name type="scientific">Circinella minor</name>
    <dbReference type="NCBI Taxonomy" id="1195481"/>
    <lineage>
        <taxon>Eukaryota</taxon>
        <taxon>Fungi</taxon>
        <taxon>Fungi incertae sedis</taxon>
        <taxon>Mucoromycota</taxon>
        <taxon>Mucoromycotina</taxon>
        <taxon>Mucoromycetes</taxon>
        <taxon>Mucorales</taxon>
        <taxon>Lichtheimiaceae</taxon>
        <taxon>Circinella</taxon>
    </lineage>
</organism>
<dbReference type="SMART" id="SM00325">
    <property type="entry name" value="RhoGEF"/>
    <property type="match status" value="1"/>
</dbReference>
<name>A0A8H7RSN7_9FUNG</name>
<dbReference type="SUPFAM" id="SSF48065">
    <property type="entry name" value="DBL homology domain (DH-domain)"/>
    <property type="match status" value="1"/>
</dbReference>
<dbReference type="Gene3D" id="1.20.900.10">
    <property type="entry name" value="Dbl homology (DH) domain"/>
    <property type="match status" value="1"/>
</dbReference>
<dbReference type="InterPro" id="IPR000219">
    <property type="entry name" value="DH_dom"/>
</dbReference>
<evidence type="ECO:0000256" key="1">
    <source>
        <dbReference type="SAM" id="MobiDB-lite"/>
    </source>
</evidence>
<feature type="compositionally biased region" description="Polar residues" evidence="1">
    <location>
        <begin position="1074"/>
        <end position="1099"/>
    </location>
</feature>
<dbReference type="GO" id="GO:0005737">
    <property type="term" value="C:cytoplasm"/>
    <property type="evidence" value="ECO:0007669"/>
    <property type="project" value="TreeGrafter"/>
</dbReference>
<feature type="compositionally biased region" description="Polar residues" evidence="1">
    <location>
        <begin position="885"/>
        <end position="903"/>
    </location>
</feature>
<evidence type="ECO:0008006" key="6">
    <source>
        <dbReference type="Google" id="ProtNLM"/>
    </source>
</evidence>
<feature type="compositionally biased region" description="Low complexity" evidence="1">
    <location>
        <begin position="645"/>
        <end position="662"/>
    </location>
</feature>
<gene>
    <name evidence="4" type="ORF">INT45_006532</name>
</gene>
<feature type="domain" description="PH" evidence="2">
    <location>
        <begin position="512"/>
        <end position="611"/>
    </location>
</feature>
<feature type="compositionally biased region" description="Low complexity" evidence="1">
    <location>
        <begin position="869"/>
        <end position="884"/>
    </location>
</feature>
<dbReference type="Pfam" id="PF00621">
    <property type="entry name" value="RhoGEF"/>
    <property type="match status" value="1"/>
</dbReference>
<feature type="region of interest" description="Disordered" evidence="1">
    <location>
        <begin position="730"/>
        <end position="769"/>
    </location>
</feature>
<dbReference type="SUPFAM" id="SSF50729">
    <property type="entry name" value="PH domain-like"/>
    <property type="match status" value="1"/>
</dbReference>
<proteinExistence type="predicted"/>
<feature type="region of interest" description="Disordered" evidence="1">
    <location>
        <begin position="645"/>
        <end position="664"/>
    </location>
</feature>
<feature type="compositionally biased region" description="Polar residues" evidence="1">
    <location>
        <begin position="111"/>
        <end position="125"/>
    </location>
</feature>
<dbReference type="Gene3D" id="2.30.29.30">
    <property type="entry name" value="Pleckstrin-homology domain (PH domain)/Phosphotyrosine-binding domain (PTB)"/>
    <property type="match status" value="1"/>
</dbReference>
<dbReference type="InterPro" id="IPR035899">
    <property type="entry name" value="DBL_dom_sf"/>
</dbReference>
<feature type="compositionally biased region" description="Low complexity" evidence="1">
    <location>
        <begin position="730"/>
        <end position="750"/>
    </location>
</feature>
<dbReference type="CDD" id="cd00821">
    <property type="entry name" value="PH"/>
    <property type="match status" value="1"/>
</dbReference>
<dbReference type="PROSITE" id="PS50003">
    <property type="entry name" value="PH_DOMAIN"/>
    <property type="match status" value="1"/>
</dbReference>
<sequence>MLSSNQHNEDSDNVSLTNTTTSSATMTTYTTAAHAISSTSSLSLGTLQPQARYSTLSLVNDDIVQQQQQQKRLRQRKAEISAATASLMMAAAKASKKRNNTISSHLPRPTVKSNNGNNSGHSLKLTSDHHDDHQRQEQCHSIQQQQSGVIVLGKELIHRVDSRTIQMIVDRTLLLANTNNNLNKYMNNNNIDDDDDQIERTLSSSLLSTQDLNNPLPPSYYSFNTTHGDMKMNVIVEKEKNQENISDDLTIIESNININKPEIPKTTTATSTTLTERHLRRRQGAIQELLDTEVSYCKDLSHLVNHFFRGIAEITSIPDRFKERLFRNCTEVLSFQTQFSEALLSSSRMEQDPDTHVDERLTRIARQFCESAGKFDVYIDYCIYQDKATEIHKELMTNNITYQHTLDKLNKFKRATDDMNGRRMFEDYMIMPVQRLLKYKLILESMSKTVPTDTMEHEALMMGLNVMHQVALRLNSEKSKLEARRKTKLFLNRLDSDWVNAASKRFYGVLGSCVLIGTLDIRILSESTKVKRLGCALFSSYMIIAKGKRHDRYEPRHWFPLRKFQVHDLPNEHPSLPHSWLLFSETQSIEFSAMCESEKQIWLDKLQGAIKTSKDEYEEQSQNSSTTAVEELFVSSISLSSTTATSSSSIINNNNNSNTMTTPGYPYDASSTTSLCSYLSRSESQQVQVNYSGSSITLDQHVINNNNTRPSTPRTIVSIDSTTDDLLLNNNNVHGGSSGNNNNNIMSGDSPTHYTSSAQSSNVNSPGMRSQASISDFCDFVTNTVADFRSQRRHQQYSVRAIGIDNKFEDVCTTPILTARSQARNDRSSGIENSNQRKQQRRSRMGKSASMLAFTSIKTDEENNNSQQYHHYNQQQQQQQQQYHTTSRSSVGPTPTTTISSPQDMFKSAVRRKASLPSRLRISEPIVNDIPVRRPPSTHSTHSAMISQNHQQLPALNGSVRTDSMIFRLSRRGSLNNNNNTTMPNKKVDGSTTSLQSMNGINSSTMNNKLQNVNKNNNPAARLPPQATPGLPRSLSAATMGLARTSSRFFGRMVEKLGTIGTPRRTRRNATNAHQQQNSFIPPSGDTSSVPPTMNSSDIAQKPPKKVK</sequence>
<evidence type="ECO:0000259" key="2">
    <source>
        <dbReference type="PROSITE" id="PS50003"/>
    </source>
</evidence>
<dbReference type="AlphaFoldDB" id="A0A8H7RSN7"/>
<evidence type="ECO:0000313" key="4">
    <source>
        <dbReference type="EMBL" id="KAG2216461.1"/>
    </source>
</evidence>
<feature type="region of interest" description="Disordered" evidence="1">
    <location>
        <begin position="973"/>
        <end position="993"/>
    </location>
</feature>
<dbReference type="PROSITE" id="PS50010">
    <property type="entry name" value="DH_2"/>
    <property type="match status" value="1"/>
</dbReference>
<dbReference type="Proteomes" id="UP000646827">
    <property type="component" value="Unassembled WGS sequence"/>
</dbReference>
<dbReference type="CDD" id="cd00160">
    <property type="entry name" value="RhoGEF"/>
    <property type="match status" value="1"/>
</dbReference>
<evidence type="ECO:0000259" key="3">
    <source>
        <dbReference type="PROSITE" id="PS50010"/>
    </source>
</evidence>
<dbReference type="EMBL" id="JAEPRB010000401">
    <property type="protein sequence ID" value="KAG2216461.1"/>
    <property type="molecule type" value="Genomic_DNA"/>
</dbReference>
<feature type="region of interest" description="Disordered" evidence="1">
    <location>
        <begin position="97"/>
        <end position="144"/>
    </location>
</feature>
<evidence type="ECO:0000313" key="5">
    <source>
        <dbReference type="Proteomes" id="UP000646827"/>
    </source>
</evidence>
<feature type="compositionally biased region" description="Basic and acidic residues" evidence="1">
    <location>
        <begin position="126"/>
        <end position="138"/>
    </location>
</feature>
<feature type="domain" description="DH" evidence="3">
    <location>
        <begin position="281"/>
        <end position="477"/>
    </location>
</feature>
<dbReference type="InterPro" id="IPR001849">
    <property type="entry name" value="PH_domain"/>
</dbReference>
<comment type="caution">
    <text evidence="4">The sequence shown here is derived from an EMBL/GenBank/DDBJ whole genome shotgun (WGS) entry which is preliminary data.</text>
</comment>